<dbReference type="Pfam" id="PF03524">
    <property type="entry name" value="CagX"/>
    <property type="match status" value="1"/>
</dbReference>
<dbReference type="Proteomes" id="UP000575469">
    <property type="component" value="Unassembled WGS sequence"/>
</dbReference>
<evidence type="ECO:0000256" key="2">
    <source>
        <dbReference type="ARBA" id="ARBA00022729"/>
    </source>
</evidence>
<evidence type="ECO:0000313" key="4">
    <source>
        <dbReference type="EMBL" id="NMV39919.1"/>
    </source>
</evidence>
<feature type="chain" id="PRO_5032703726" evidence="3">
    <location>
        <begin position="21"/>
        <end position="293"/>
    </location>
</feature>
<keyword evidence="2 3" id="KW-0732">Signal</keyword>
<accession>A0A848P302</accession>
<organism evidence="4 5">
    <name type="scientific">Ralstonia insidiosa</name>
    <dbReference type="NCBI Taxonomy" id="190721"/>
    <lineage>
        <taxon>Bacteria</taxon>
        <taxon>Pseudomonadati</taxon>
        <taxon>Pseudomonadota</taxon>
        <taxon>Betaproteobacteria</taxon>
        <taxon>Burkholderiales</taxon>
        <taxon>Burkholderiaceae</taxon>
        <taxon>Ralstonia</taxon>
    </lineage>
</organism>
<dbReference type="RefSeq" id="WP_169340862.1">
    <property type="nucleotide sequence ID" value="NZ_JABBZM010000017.1"/>
</dbReference>
<comment type="caution">
    <text evidence="4">The sequence shown here is derived from an EMBL/GenBank/DDBJ whole genome shotgun (WGS) entry which is preliminary data.</text>
</comment>
<evidence type="ECO:0000256" key="3">
    <source>
        <dbReference type="SAM" id="SignalP"/>
    </source>
</evidence>
<sequence length="293" mass="33036">MKKQTFVAILAVLLPSLTIAAGTKKFLTLEDAAVSQAKKWQQTGVAKPIMSDDGKILYPFGQYMPTITCAPLRACDIELEPGEQISGKPLLGDTARWLLSKAMSGPADKRVTHVVVKPVDTGLETNMIITTDRRTYHLRLYSSANERDYLNRAGFYYPQDLVDEWNDADNNAKRRAKEEDDRVVAELPAMSIDKLDFGYKVGGEQTSFTPVRVFNDGTHTYIQMPEQMKSAEAPVLLLLDKDDKPQIANYRFKDGYYIVDKLFERAMLVVGVDSNQSKVTISWDKAPRRGLFW</sequence>
<evidence type="ECO:0000313" key="5">
    <source>
        <dbReference type="Proteomes" id="UP000575469"/>
    </source>
</evidence>
<feature type="signal peptide" evidence="3">
    <location>
        <begin position="1"/>
        <end position="20"/>
    </location>
</feature>
<dbReference type="InterPro" id="IPR010258">
    <property type="entry name" value="Conjugal_tfr_TrbG/VirB9/CagX"/>
</dbReference>
<dbReference type="InterPro" id="IPR033645">
    <property type="entry name" value="VirB9/CagX/TrbG_C"/>
</dbReference>
<reference evidence="4 5" key="1">
    <citation type="submission" date="2020-04" db="EMBL/GenBank/DDBJ databases">
        <title>Ralstonia insidiosa genome sequencing and assembly.</title>
        <authorList>
            <person name="Martins R.C.R."/>
            <person name="Perdigao-Neto L.V."/>
            <person name="Levin A.S.S."/>
            <person name="Costa S.F."/>
        </authorList>
    </citation>
    <scope>NUCLEOTIDE SEQUENCE [LARGE SCALE GENOMIC DNA]</scope>
    <source>
        <strain evidence="4 5">5047</strain>
    </source>
</reference>
<dbReference type="InterPro" id="IPR038161">
    <property type="entry name" value="VirB9/CagX/TrbG_C_sf"/>
</dbReference>
<dbReference type="CDD" id="cd06911">
    <property type="entry name" value="VirB9_CagX_TrbG"/>
    <property type="match status" value="1"/>
</dbReference>
<evidence type="ECO:0000256" key="1">
    <source>
        <dbReference type="ARBA" id="ARBA00006135"/>
    </source>
</evidence>
<gene>
    <name evidence="4" type="primary">trbG</name>
    <name evidence="4" type="ORF">HGR00_18570</name>
</gene>
<proteinExistence type="inferred from homology"/>
<dbReference type="AlphaFoldDB" id="A0A848P302"/>
<protein>
    <submittedName>
        <fullName evidence="4">P-type conjugative transfer protein TrbG</fullName>
    </submittedName>
</protein>
<comment type="similarity">
    <text evidence="1">Belongs to the TrbG/VirB9 family.</text>
</comment>
<dbReference type="Gene3D" id="2.60.40.2500">
    <property type="match status" value="1"/>
</dbReference>
<dbReference type="NCBIfam" id="TIGR02775">
    <property type="entry name" value="TrbG_Ti"/>
    <property type="match status" value="1"/>
</dbReference>
<dbReference type="EMBL" id="JABBZM010000017">
    <property type="protein sequence ID" value="NMV39919.1"/>
    <property type="molecule type" value="Genomic_DNA"/>
</dbReference>
<dbReference type="InterPro" id="IPR014142">
    <property type="entry name" value="TrbG_Ti"/>
</dbReference>
<name>A0A848P302_9RALS</name>